<dbReference type="STRING" id="1619234.SAMN05421730_101643"/>
<keyword evidence="5 8" id="KW-1133">Transmembrane helix</keyword>
<dbReference type="InterPro" id="IPR037185">
    <property type="entry name" value="EmrE-like"/>
</dbReference>
<evidence type="ECO:0000259" key="9">
    <source>
        <dbReference type="Pfam" id="PF00892"/>
    </source>
</evidence>
<feature type="domain" description="EamA" evidence="9">
    <location>
        <begin position="16"/>
        <end position="154"/>
    </location>
</feature>
<dbReference type="RefSeq" id="WP_242875562.1">
    <property type="nucleotide sequence ID" value="NZ_FMKA01000016.1"/>
</dbReference>
<evidence type="ECO:0000256" key="7">
    <source>
        <dbReference type="SAM" id="MobiDB-lite"/>
    </source>
</evidence>
<feature type="transmembrane region" description="Helical" evidence="8">
    <location>
        <begin position="103"/>
        <end position="130"/>
    </location>
</feature>
<evidence type="ECO:0000313" key="10">
    <source>
        <dbReference type="EMBL" id="SCP98074.1"/>
    </source>
</evidence>
<organism evidence="10 11">
    <name type="scientific">Anaerobium acetethylicum</name>
    <dbReference type="NCBI Taxonomy" id="1619234"/>
    <lineage>
        <taxon>Bacteria</taxon>
        <taxon>Bacillati</taxon>
        <taxon>Bacillota</taxon>
        <taxon>Clostridia</taxon>
        <taxon>Lachnospirales</taxon>
        <taxon>Lachnospiraceae</taxon>
        <taxon>Anaerobium</taxon>
    </lineage>
</organism>
<dbReference type="InterPro" id="IPR000620">
    <property type="entry name" value="EamA_dom"/>
</dbReference>
<keyword evidence="6 8" id="KW-0472">Membrane</keyword>
<keyword evidence="4 8" id="KW-0812">Transmembrane</keyword>
<feature type="domain" description="EamA" evidence="9">
    <location>
        <begin position="166"/>
        <end position="301"/>
    </location>
</feature>
<evidence type="ECO:0000256" key="8">
    <source>
        <dbReference type="SAM" id="Phobius"/>
    </source>
</evidence>
<dbReference type="Proteomes" id="UP000199315">
    <property type="component" value="Unassembled WGS sequence"/>
</dbReference>
<dbReference type="PANTHER" id="PTHR32322">
    <property type="entry name" value="INNER MEMBRANE TRANSPORTER"/>
    <property type="match status" value="1"/>
</dbReference>
<feature type="transmembrane region" description="Helical" evidence="8">
    <location>
        <begin position="264"/>
        <end position="280"/>
    </location>
</feature>
<accession>A0A1D3TVC0</accession>
<dbReference type="EMBL" id="FMKA01000016">
    <property type="protein sequence ID" value="SCP98074.1"/>
    <property type="molecule type" value="Genomic_DNA"/>
</dbReference>
<dbReference type="InterPro" id="IPR050638">
    <property type="entry name" value="AA-Vitamin_Transporters"/>
</dbReference>
<evidence type="ECO:0000256" key="4">
    <source>
        <dbReference type="ARBA" id="ARBA00022692"/>
    </source>
</evidence>
<reference evidence="10 11" key="1">
    <citation type="submission" date="2016-09" db="EMBL/GenBank/DDBJ databases">
        <authorList>
            <person name="Capua I."/>
            <person name="De Benedictis P."/>
            <person name="Joannis T."/>
            <person name="Lombin L.H."/>
            <person name="Cattoli G."/>
        </authorList>
    </citation>
    <scope>NUCLEOTIDE SEQUENCE [LARGE SCALE GENOMIC DNA]</scope>
    <source>
        <strain evidence="10 11">GluBS11</strain>
    </source>
</reference>
<feature type="region of interest" description="Disordered" evidence="7">
    <location>
        <begin position="309"/>
        <end position="328"/>
    </location>
</feature>
<comment type="subcellular location">
    <subcellularLocation>
        <location evidence="1">Cell membrane</location>
        <topology evidence="1">Multi-pass membrane protein</topology>
    </subcellularLocation>
</comment>
<feature type="transmembrane region" description="Helical" evidence="8">
    <location>
        <begin position="142"/>
        <end position="163"/>
    </location>
</feature>
<dbReference type="PANTHER" id="PTHR32322:SF18">
    <property type="entry name" value="S-ADENOSYLMETHIONINE_S-ADENOSYLHOMOCYSTEINE TRANSPORTER"/>
    <property type="match status" value="1"/>
</dbReference>
<evidence type="ECO:0000313" key="11">
    <source>
        <dbReference type="Proteomes" id="UP000199315"/>
    </source>
</evidence>
<dbReference type="GO" id="GO:0005886">
    <property type="term" value="C:plasma membrane"/>
    <property type="evidence" value="ECO:0007669"/>
    <property type="project" value="UniProtKB-SubCell"/>
</dbReference>
<keyword evidence="3" id="KW-1003">Cell membrane</keyword>
<name>A0A1D3TVC0_9FIRM</name>
<feature type="transmembrane region" description="Helical" evidence="8">
    <location>
        <begin position="286"/>
        <end position="302"/>
    </location>
</feature>
<feature type="transmembrane region" description="Helical" evidence="8">
    <location>
        <begin position="229"/>
        <end position="252"/>
    </location>
</feature>
<evidence type="ECO:0000256" key="6">
    <source>
        <dbReference type="ARBA" id="ARBA00023136"/>
    </source>
</evidence>
<protein>
    <submittedName>
        <fullName evidence="10">Permease of the drug/metabolite transporter (DMT) superfamily</fullName>
    </submittedName>
</protein>
<evidence type="ECO:0000256" key="2">
    <source>
        <dbReference type="ARBA" id="ARBA00007362"/>
    </source>
</evidence>
<feature type="transmembrane region" description="Helical" evidence="8">
    <location>
        <begin position="78"/>
        <end position="97"/>
    </location>
</feature>
<evidence type="ECO:0000256" key="5">
    <source>
        <dbReference type="ARBA" id="ARBA00022989"/>
    </source>
</evidence>
<feature type="transmembrane region" description="Helical" evidence="8">
    <location>
        <begin position="201"/>
        <end position="217"/>
    </location>
</feature>
<dbReference type="AlphaFoldDB" id="A0A1D3TVC0"/>
<sequence length="328" mass="35980">MEETDTMEKKRKQKMTGHLLALATISVWGVTFIASKILLAYYNPAQIILMRFCIAYIILVIATILNKDKIGTGKPRNWKDEAGFFVLGITGGSLYFLCENQALVYTLATNVSIILSAAPILTAICAHFFLHDEKMRKEIMTGFIVSFAGVMLVVFNGTFVLKLNPLGDTLSIGAAICWAVYSVMLKNYLHRYDNVYITRKVMFYGMLTTIPLIAAYGGSFDFRALLKPSVILCLLILGILGSCVCYIAWNIAIKYIGVVTTNNYIYFSPFVTMLAAAAVLGEKVTPIGLIGAVLITCGVIISEKKQSGIAADSDNKGRGGYTYEDKNG</sequence>
<feature type="transmembrane region" description="Helical" evidence="8">
    <location>
        <begin position="20"/>
        <end position="42"/>
    </location>
</feature>
<feature type="transmembrane region" description="Helical" evidence="8">
    <location>
        <begin position="48"/>
        <end position="66"/>
    </location>
</feature>
<dbReference type="SUPFAM" id="SSF103481">
    <property type="entry name" value="Multidrug resistance efflux transporter EmrE"/>
    <property type="match status" value="2"/>
</dbReference>
<evidence type="ECO:0000256" key="1">
    <source>
        <dbReference type="ARBA" id="ARBA00004651"/>
    </source>
</evidence>
<feature type="compositionally biased region" description="Basic and acidic residues" evidence="7">
    <location>
        <begin position="313"/>
        <end position="328"/>
    </location>
</feature>
<keyword evidence="11" id="KW-1185">Reference proteome</keyword>
<proteinExistence type="inferred from homology"/>
<comment type="similarity">
    <text evidence="2">Belongs to the EamA transporter family.</text>
</comment>
<gene>
    <name evidence="10" type="ORF">SAMN05421730_101643</name>
</gene>
<feature type="transmembrane region" description="Helical" evidence="8">
    <location>
        <begin position="169"/>
        <end position="189"/>
    </location>
</feature>
<dbReference type="Pfam" id="PF00892">
    <property type="entry name" value="EamA"/>
    <property type="match status" value="2"/>
</dbReference>
<evidence type="ECO:0000256" key="3">
    <source>
        <dbReference type="ARBA" id="ARBA00022475"/>
    </source>
</evidence>